<dbReference type="InterPro" id="IPR036249">
    <property type="entry name" value="Thioredoxin-like_sf"/>
</dbReference>
<dbReference type="Gene3D" id="3.40.30.10">
    <property type="entry name" value="Glutaredoxin"/>
    <property type="match status" value="1"/>
</dbReference>
<keyword evidence="4" id="KW-1185">Reference proteome</keyword>
<dbReference type="OrthoDB" id="60822at2759"/>
<name>A0A166N5A5_9AGAM</name>
<evidence type="ECO:0000256" key="2">
    <source>
        <dbReference type="SAM" id="MobiDB-lite"/>
    </source>
</evidence>
<proteinExistence type="predicted"/>
<accession>A0A166N5A5</accession>
<dbReference type="AlphaFoldDB" id="A0A166N5A5"/>
<gene>
    <name evidence="3" type="ORF">FIBSPDRAFT_1042106</name>
</gene>
<evidence type="ECO:0008006" key="5">
    <source>
        <dbReference type="Google" id="ProtNLM"/>
    </source>
</evidence>
<evidence type="ECO:0000256" key="1">
    <source>
        <dbReference type="ARBA" id="ARBA00023284"/>
    </source>
</evidence>
<keyword evidence="1" id="KW-0676">Redox-active center</keyword>
<protein>
    <recommendedName>
        <fullName evidence="5">Rdx family-domain-containing protein</fullName>
    </recommendedName>
</protein>
<dbReference type="EMBL" id="KV417525">
    <property type="protein sequence ID" value="KZP24657.1"/>
    <property type="molecule type" value="Genomic_DNA"/>
</dbReference>
<dbReference type="InterPro" id="IPR011893">
    <property type="entry name" value="Selenoprotein_Rdx-typ"/>
</dbReference>
<dbReference type="Pfam" id="PF10262">
    <property type="entry name" value="Rdx"/>
    <property type="match status" value="1"/>
</dbReference>
<sequence length="139" mass="15629">MPDEVDPGQTPAPPADSQASVPDIMNPATFVAPDVTKDFNPRVTIEFCDRCRWLHRATWTSTELFLTFPPPLLTAVTLCPLNADETSGRFRVWLHLTSQPPILLWDRKVEGGFPELKILKQRLRDNIQPGVSLGHSDKK</sequence>
<dbReference type="PANTHER" id="PTHR36417:SF2">
    <property type="entry name" value="SELENOPROTEIN DOMAIN PROTEIN (AFU_ORTHOLOGUE AFUA_1G05220)"/>
    <property type="match status" value="1"/>
</dbReference>
<reference evidence="3 4" key="1">
    <citation type="journal article" date="2016" name="Mol. Biol. Evol.">
        <title>Comparative Genomics of Early-Diverging Mushroom-Forming Fungi Provides Insights into the Origins of Lignocellulose Decay Capabilities.</title>
        <authorList>
            <person name="Nagy L.G."/>
            <person name="Riley R."/>
            <person name="Tritt A."/>
            <person name="Adam C."/>
            <person name="Daum C."/>
            <person name="Floudas D."/>
            <person name="Sun H."/>
            <person name="Yadav J.S."/>
            <person name="Pangilinan J."/>
            <person name="Larsson K.H."/>
            <person name="Matsuura K."/>
            <person name="Barry K."/>
            <person name="Labutti K."/>
            <person name="Kuo R."/>
            <person name="Ohm R.A."/>
            <person name="Bhattacharya S.S."/>
            <person name="Shirouzu T."/>
            <person name="Yoshinaga Y."/>
            <person name="Martin F.M."/>
            <person name="Grigoriev I.V."/>
            <person name="Hibbett D.S."/>
        </authorList>
    </citation>
    <scope>NUCLEOTIDE SEQUENCE [LARGE SCALE GENOMIC DNA]</scope>
    <source>
        <strain evidence="3 4">CBS 109695</strain>
    </source>
</reference>
<dbReference type="Proteomes" id="UP000076532">
    <property type="component" value="Unassembled WGS sequence"/>
</dbReference>
<feature type="region of interest" description="Disordered" evidence="2">
    <location>
        <begin position="1"/>
        <end position="22"/>
    </location>
</feature>
<evidence type="ECO:0000313" key="3">
    <source>
        <dbReference type="EMBL" id="KZP24657.1"/>
    </source>
</evidence>
<dbReference type="SUPFAM" id="SSF52833">
    <property type="entry name" value="Thioredoxin-like"/>
    <property type="match status" value="1"/>
</dbReference>
<evidence type="ECO:0000313" key="4">
    <source>
        <dbReference type="Proteomes" id="UP000076532"/>
    </source>
</evidence>
<dbReference type="PANTHER" id="PTHR36417">
    <property type="entry name" value="SELENOPROTEIN DOMAIN PROTEIN (AFU_ORTHOLOGUE AFUA_1G05220)"/>
    <property type="match status" value="1"/>
</dbReference>
<organism evidence="3 4">
    <name type="scientific">Athelia psychrophila</name>
    <dbReference type="NCBI Taxonomy" id="1759441"/>
    <lineage>
        <taxon>Eukaryota</taxon>
        <taxon>Fungi</taxon>
        <taxon>Dikarya</taxon>
        <taxon>Basidiomycota</taxon>
        <taxon>Agaricomycotina</taxon>
        <taxon>Agaricomycetes</taxon>
        <taxon>Agaricomycetidae</taxon>
        <taxon>Atheliales</taxon>
        <taxon>Atheliaceae</taxon>
        <taxon>Athelia</taxon>
    </lineage>
</organism>